<dbReference type="InterPro" id="IPR041147">
    <property type="entry name" value="GH38_C"/>
</dbReference>
<accession>A0A133UEY4</accession>
<dbReference type="PANTHER" id="PTHR46017:SF1">
    <property type="entry name" value="ALPHA-MANNOSIDASE 2C1"/>
    <property type="match status" value="1"/>
</dbReference>
<gene>
    <name evidence="3" type="ORF">AKJ64_02280</name>
</gene>
<dbReference type="GO" id="GO:0006013">
    <property type="term" value="P:mannose metabolic process"/>
    <property type="evidence" value="ECO:0007669"/>
    <property type="project" value="InterPro"/>
</dbReference>
<dbReference type="EMBL" id="LHXN01000032">
    <property type="protein sequence ID" value="KXA92762.1"/>
    <property type="molecule type" value="Genomic_DNA"/>
</dbReference>
<name>A0A133UEY4_9EURY</name>
<dbReference type="Gene3D" id="2.60.40.2220">
    <property type="match status" value="1"/>
</dbReference>
<sequence>MEGKDVPVQAWGDVRNSESNVGLTVANDTTYGYSGEGNKISLTLLRSSYEPDPYPEIGRRIIKYSLYPHGQDWNPALSAKLSSELNQPFIARRVRNRTGTGPAEWSFLQTMPEDVRVTYLKKEEDGEGMILRLNNLSKKSKETVVEMDCPLKSAEEVDLLEGRGNRSELEISGKNRLGLKMGPEEVKTLKLNPE</sequence>
<reference evidence="3 4" key="1">
    <citation type="journal article" date="2016" name="Sci. Rep.">
        <title>Metabolic traits of an uncultured archaeal lineage -MSBL1- from brine pools of the Red Sea.</title>
        <authorList>
            <person name="Mwirichia R."/>
            <person name="Alam I."/>
            <person name="Rashid M."/>
            <person name="Vinu M."/>
            <person name="Ba-Alawi W."/>
            <person name="Anthony Kamau A."/>
            <person name="Kamanda Ngugi D."/>
            <person name="Goker M."/>
            <person name="Klenk H.P."/>
            <person name="Bajic V."/>
            <person name="Stingl U."/>
        </authorList>
    </citation>
    <scope>NUCLEOTIDE SEQUENCE [LARGE SCALE GENOMIC DNA]</scope>
    <source>
        <strain evidence="3">SCGC-AAA259E17</strain>
    </source>
</reference>
<dbReference type="GO" id="GO:0009313">
    <property type="term" value="P:oligosaccharide catabolic process"/>
    <property type="evidence" value="ECO:0007669"/>
    <property type="project" value="TreeGrafter"/>
</dbReference>
<organism evidence="3 4">
    <name type="scientific">candidate division MSBL1 archaeon SCGC-AAA259E17</name>
    <dbReference type="NCBI Taxonomy" id="1698263"/>
    <lineage>
        <taxon>Archaea</taxon>
        <taxon>Methanobacteriati</taxon>
        <taxon>Methanobacteriota</taxon>
        <taxon>candidate division MSBL1</taxon>
    </lineage>
</organism>
<dbReference type="GO" id="GO:0030246">
    <property type="term" value="F:carbohydrate binding"/>
    <property type="evidence" value="ECO:0007669"/>
    <property type="project" value="InterPro"/>
</dbReference>
<feature type="domain" description="Glycosyl hydrolase family 38 C-terminal" evidence="1">
    <location>
        <begin position="6"/>
        <end position="53"/>
    </location>
</feature>
<proteinExistence type="predicted"/>
<dbReference type="Pfam" id="PF07748">
    <property type="entry name" value="Glyco_hydro_38C"/>
    <property type="match status" value="1"/>
</dbReference>
<comment type="caution">
    <text evidence="3">The sequence shown here is derived from an EMBL/GenBank/DDBJ whole genome shotgun (WGS) entry which is preliminary data.</text>
</comment>
<protein>
    <recommendedName>
        <fullName evidence="5">Glycosyl hydrolases family 38 C-terminal beta sandwich domain-containing protein</fullName>
    </recommendedName>
</protein>
<dbReference type="InterPro" id="IPR011013">
    <property type="entry name" value="Gal_mutarotase_sf_dom"/>
</dbReference>
<evidence type="ECO:0000313" key="4">
    <source>
        <dbReference type="Proteomes" id="UP000070373"/>
    </source>
</evidence>
<evidence type="ECO:0008006" key="5">
    <source>
        <dbReference type="Google" id="ProtNLM"/>
    </source>
</evidence>
<dbReference type="Proteomes" id="UP000070373">
    <property type="component" value="Unassembled WGS sequence"/>
</dbReference>
<feature type="domain" description="Glycosyl hydrolases family 38 C-terminal" evidence="2">
    <location>
        <begin position="115"/>
        <end position="189"/>
    </location>
</feature>
<evidence type="ECO:0000259" key="1">
    <source>
        <dbReference type="Pfam" id="PF07748"/>
    </source>
</evidence>
<dbReference type="Pfam" id="PF17677">
    <property type="entry name" value="Glyco_hydro38C2"/>
    <property type="match status" value="1"/>
</dbReference>
<dbReference type="GO" id="GO:0004559">
    <property type="term" value="F:alpha-mannosidase activity"/>
    <property type="evidence" value="ECO:0007669"/>
    <property type="project" value="InterPro"/>
</dbReference>
<dbReference type="Gene3D" id="2.70.98.30">
    <property type="entry name" value="Golgi alpha-mannosidase II, domain 4"/>
    <property type="match status" value="1"/>
</dbReference>
<dbReference type="AlphaFoldDB" id="A0A133UEY4"/>
<evidence type="ECO:0000259" key="2">
    <source>
        <dbReference type="Pfam" id="PF17677"/>
    </source>
</evidence>
<dbReference type="PANTHER" id="PTHR46017">
    <property type="entry name" value="ALPHA-MANNOSIDASE 2C1"/>
    <property type="match status" value="1"/>
</dbReference>
<evidence type="ECO:0000313" key="3">
    <source>
        <dbReference type="EMBL" id="KXA92762.1"/>
    </source>
</evidence>
<keyword evidence="4" id="KW-1185">Reference proteome</keyword>
<dbReference type="InterPro" id="IPR011682">
    <property type="entry name" value="Glyco_hydro_38_C"/>
</dbReference>
<dbReference type="SUPFAM" id="SSF74650">
    <property type="entry name" value="Galactose mutarotase-like"/>
    <property type="match status" value="1"/>
</dbReference>